<evidence type="ECO:0000256" key="1">
    <source>
        <dbReference type="SAM" id="MobiDB-lite"/>
    </source>
</evidence>
<organism evidence="3 4">
    <name type="scientific">Brucella pseudogrignonensis</name>
    <dbReference type="NCBI Taxonomy" id="419475"/>
    <lineage>
        <taxon>Bacteria</taxon>
        <taxon>Pseudomonadati</taxon>
        <taxon>Pseudomonadota</taxon>
        <taxon>Alphaproteobacteria</taxon>
        <taxon>Hyphomicrobiales</taxon>
        <taxon>Brucellaceae</taxon>
        <taxon>Brucella/Ochrobactrum group</taxon>
        <taxon>Brucella</taxon>
    </lineage>
</organism>
<proteinExistence type="predicted"/>
<dbReference type="PANTHER" id="PTHR47515:SF1">
    <property type="entry name" value="BLR2054 PROTEIN"/>
    <property type="match status" value="1"/>
</dbReference>
<dbReference type="Pfam" id="PF13683">
    <property type="entry name" value="rve_3"/>
    <property type="match status" value="1"/>
</dbReference>
<accession>A0ABU1MCK2</accession>
<dbReference type="SUPFAM" id="SSF53098">
    <property type="entry name" value="Ribonuclease H-like"/>
    <property type="match status" value="1"/>
</dbReference>
<evidence type="ECO:0000259" key="2">
    <source>
        <dbReference type="Pfam" id="PF13683"/>
    </source>
</evidence>
<feature type="domain" description="Integrase catalytic" evidence="2">
    <location>
        <begin position="81"/>
        <end position="146"/>
    </location>
</feature>
<dbReference type="PANTHER" id="PTHR47515">
    <property type="entry name" value="LOW CALCIUM RESPONSE LOCUS PROTEIN T"/>
    <property type="match status" value="1"/>
</dbReference>
<name>A0ABU1MCK2_9HYPH</name>
<feature type="region of interest" description="Disordered" evidence="1">
    <location>
        <begin position="152"/>
        <end position="172"/>
    </location>
</feature>
<protein>
    <submittedName>
        <fullName evidence="3">Transposase InsO family protein</fullName>
    </submittedName>
</protein>
<comment type="caution">
    <text evidence="3">The sequence shown here is derived from an EMBL/GenBank/DDBJ whole genome shotgun (WGS) entry which is preliminary data.</text>
</comment>
<keyword evidence="4" id="KW-1185">Reference proteome</keyword>
<dbReference type="InterPro" id="IPR001584">
    <property type="entry name" value="Integrase_cat-core"/>
</dbReference>
<reference evidence="3 4" key="1">
    <citation type="submission" date="2023-07" db="EMBL/GenBank/DDBJ databases">
        <title>Sorghum-associated microbial communities from plants grown in Nebraska, USA.</title>
        <authorList>
            <person name="Schachtman D."/>
        </authorList>
    </citation>
    <scope>NUCLEOTIDE SEQUENCE [LARGE SCALE GENOMIC DNA]</scope>
    <source>
        <strain evidence="3 4">DS1730</strain>
    </source>
</reference>
<dbReference type="Proteomes" id="UP001184614">
    <property type="component" value="Unassembled WGS sequence"/>
</dbReference>
<dbReference type="EMBL" id="JAVDQT010000006">
    <property type="protein sequence ID" value="MDR6433653.1"/>
    <property type="molecule type" value="Genomic_DNA"/>
</dbReference>
<evidence type="ECO:0000313" key="4">
    <source>
        <dbReference type="Proteomes" id="UP001184614"/>
    </source>
</evidence>
<sequence length="200" mass="22225">MWAYDGGIVMNLMMFSRSHNGWIARETYSNASLTASSTIVASPYVTTRNQPISLLLSNSSLSASAGSVYQATPWICDYANKVTLNFSGSGKSTDTGLIKAFNSKLHTEYVNAHWFLTLENACKKLKNWHRHYNEDRPHSAIEYDAPIAPHNPDGVISQPLGREPENSDSPLSKLEVQCSKELRENGRLSLRWGFTPQTSG</sequence>
<gene>
    <name evidence="3" type="ORF">J2782_003399</name>
</gene>
<evidence type="ECO:0000313" key="3">
    <source>
        <dbReference type="EMBL" id="MDR6433653.1"/>
    </source>
</evidence>
<dbReference type="InterPro" id="IPR012337">
    <property type="entry name" value="RNaseH-like_sf"/>
</dbReference>